<dbReference type="InterPro" id="IPR013057">
    <property type="entry name" value="AA_transpt_TM"/>
</dbReference>
<evidence type="ECO:0000256" key="8">
    <source>
        <dbReference type="ARBA" id="ARBA00023136"/>
    </source>
</evidence>
<evidence type="ECO:0000256" key="2">
    <source>
        <dbReference type="ARBA" id="ARBA00008066"/>
    </source>
</evidence>
<keyword evidence="3" id="KW-0813">Transport</keyword>
<evidence type="ECO:0000256" key="5">
    <source>
        <dbReference type="ARBA" id="ARBA00022692"/>
    </source>
</evidence>
<keyword evidence="4" id="KW-1003">Cell membrane</keyword>
<evidence type="ECO:0000256" key="4">
    <source>
        <dbReference type="ARBA" id="ARBA00022475"/>
    </source>
</evidence>
<dbReference type="RefSeq" id="XP_045378028.1">
    <property type="nucleotide sequence ID" value="XM_045522072.1"/>
</dbReference>
<accession>A0A9W3HP25</accession>
<keyword evidence="8 10" id="KW-0472">Membrane</keyword>
<feature type="domain" description="Amino acid transporter transmembrane" evidence="11">
    <location>
        <begin position="46"/>
        <end position="429"/>
    </location>
</feature>
<dbReference type="CTD" id="145389"/>
<feature type="transmembrane region" description="Helical" evidence="10">
    <location>
        <begin position="122"/>
        <end position="143"/>
    </location>
</feature>
<feature type="transmembrane region" description="Helical" evidence="10">
    <location>
        <begin position="163"/>
        <end position="183"/>
    </location>
</feature>
<dbReference type="PANTHER" id="PTHR22950">
    <property type="entry name" value="AMINO ACID TRANSPORTER"/>
    <property type="match status" value="1"/>
</dbReference>
<evidence type="ECO:0000256" key="3">
    <source>
        <dbReference type="ARBA" id="ARBA00022448"/>
    </source>
</evidence>
<keyword evidence="6" id="KW-0029">Amino-acid transport</keyword>
<feature type="transmembrane region" description="Helical" evidence="10">
    <location>
        <begin position="47"/>
        <end position="69"/>
    </location>
</feature>
<evidence type="ECO:0000259" key="11">
    <source>
        <dbReference type="Pfam" id="PF01490"/>
    </source>
</evidence>
<comment type="subcellular location">
    <subcellularLocation>
        <location evidence="1">Cell membrane</location>
        <topology evidence="1">Multi-pass membrane protein</topology>
    </subcellularLocation>
</comment>
<comment type="similarity">
    <text evidence="2">Belongs to the amino acid/polyamine transporter 2 family.</text>
</comment>
<feature type="transmembrane region" description="Helical" evidence="10">
    <location>
        <begin position="327"/>
        <end position="349"/>
    </location>
</feature>
<protein>
    <submittedName>
        <fullName evidence="12">Probable sodium-coupled neutral amino acid transporter 6 isoform X1</fullName>
    </submittedName>
</protein>
<evidence type="ECO:0000313" key="12">
    <source>
        <dbReference type="RefSeq" id="XP_045378028.1"/>
    </source>
</evidence>
<dbReference type="GO" id="GO:0005886">
    <property type="term" value="C:plasma membrane"/>
    <property type="evidence" value="ECO:0007669"/>
    <property type="project" value="UniProtKB-SubCell"/>
</dbReference>
<dbReference type="PANTHER" id="PTHR22950:SF366">
    <property type="entry name" value="SODIUM-COUPLED NEUTRAL AMINO ACID TRANSPORTER 6-RELATED"/>
    <property type="match status" value="1"/>
</dbReference>
<evidence type="ECO:0000256" key="1">
    <source>
        <dbReference type="ARBA" id="ARBA00004651"/>
    </source>
</evidence>
<sequence>MEAPWGTANAEPGWFVSARQTEEAETEELSPLLSNELHRQGSPGVSFGLSVFNLMNAIMGSGILGLAYVMAHTGILGFSFLLLIVALLASYSVHLLLSMCIQTAVTSYEDLGLFAFGLPGKVVVAGTIIIQNIGAMSSYLLIIKTELPATISEFLSGDYSGSWYLDGQTLLIIICVGIVFPLALLPKIGFLGYTSSLSFFFMVFFALVIIIKKWSIPCPLTLNYVEQHFQISNATDDCKPKLFHFSKESAYAIPTMAFSFLCHTSILPIYCELQSPSKKRMQNVTNTAIALSFLVYFVSALFGYLTFYDKVASELLQGYSKYLPHDVAVTTVKLCILFAVLLTVPLIHFPARKALMMMLFSNLPFSWTRHSLITIALNIIIVLFALYVPDIRNVFGIVGSSTSTCLIFVFPGLFYLKLSREDFLSWKKLGDLPSMPTLPHPTSQDSTVHLVSVGGLRACLRRGRISFKLKSYGLCGLWVFTSLWFQLLVTSMCRASRTVPTKRESLPVPLFLSPL</sequence>
<gene>
    <name evidence="12" type="primary">SLC38A6</name>
</gene>
<organism evidence="12">
    <name type="scientific">Camelus bactrianus</name>
    <name type="common">Bactrian camel</name>
    <dbReference type="NCBI Taxonomy" id="9837"/>
    <lineage>
        <taxon>Eukaryota</taxon>
        <taxon>Metazoa</taxon>
        <taxon>Chordata</taxon>
        <taxon>Craniata</taxon>
        <taxon>Vertebrata</taxon>
        <taxon>Euteleostomi</taxon>
        <taxon>Mammalia</taxon>
        <taxon>Eutheria</taxon>
        <taxon>Laurasiatheria</taxon>
        <taxon>Artiodactyla</taxon>
        <taxon>Tylopoda</taxon>
        <taxon>Camelidae</taxon>
        <taxon>Camelus</taxon>
    </lineage>
</organism>
<evidence type="ECO:0000256" key="7">
    <source>
        <dbReference type="ARBA" id="ARBA00022989"/>
    </source>
</evidence>
<name>A0A9W3HP25_CAMBA</name>
<feature type="transmembrane region" description="Helical" evidence="10">
    <location>
        <begin position="190"/>
        <end position="211"/>
    </location>
</feature>
<dbReference type="GO" id="GO:0015186">
    <property type="term" value="F:L-glutamine transmembrane transporter activity"/>
    <property type="evidence" value="ECO:0007669"/>
    <property type="project" value="TreeGrafter"/>
</dbReference>
<keyword evidence="5 10" id="KW-0812">Transmembrane</keyword>
<feature type="transmembrane region" description="Helical" evidence="10">
    <location>
        <begin position="283"/>
        <end position="307"/>
    </location>
</feature>
<proteinExistence type="inferred from homology"/>
<evidence type="ECO:0000256" key="10">
    <source>
        <dbReference type="SAM" id="Phobius"/>
    </source>
</evidence>
<dbReference type="Pfam" id="PF01490">
    <property type="entry name" value="Aa_trans"/>
    <property type="match status" value="1"/>
</dbReference>
<evidence type="ECO:0000256" key="9">
    <source>
        <dbReference type="ARBA" id="ARBA00023157"/>
    </source>
</evidence>
<feature type="transmembrane region" description="Helical" evidence="10">
    <location>
        <begin position="471"/>
        <end position="489"/>
    </location>
</feature>
<dbReference type="AlphaFoldDB" id="A0A9W3HP25"/>
<feature type="transmembrane region" description="Helical" evidence="10">
    <location>
        <begin position="75"/>
        <end position="101"/>
    </location>
</feature>
<keyword evidence="9" id="KW-1015">Disulfide bond</keyword>
<reference evidence="12" key="1">
    <citation type="submission" date="2025-08" db="UniProtKB">
        <authorList>
            <consortium name="RefSeq"/>
        </authorList>
    </citation>
    <scope>IDENTIFICATION</scope>
    <source>
        <tissue evidence="12">Blood</tissue>
    </source>
</reference>
<feature type="transmembrane region" description="Helical" evidence="10">
    <location>
        <begin position="394"/>
        <end position="416"/>
    </location>
</feature>
<feature type="transmembrane region" description="Helical" evidence="10">
    <location>
        <begin position="370"/>
        <end position="388"/>
    </location>
</feature>
<evidence type="ECO:0000256" key="6">
    <source>
        <dbReference type="ARBA" id="ARBA00022970"/>
    </source>
</evidence>
<feature type="transmembrane region" description="Helical" evidence="10">
    <location>
        <begin position="251"/>
        <end position="271"/>
    </location>
</feature>
<keyword evidence="7 10" id="KW-1133">Transmembrane helix</keyword>